<evidence type="ECO:0000313" key="3">
    <source>
        <dbReference type="Proteomes" id="UP000502699"/>
    </source>
</evidence>
<dbReference type="Proteomes" id="UP000502699">
    <property type="component" value="Chromosome"/>
</dbReference>
<evidence type="ECO:0000256" key="1">
    <source>
        <dbReference type="SAM" id="Phobius"/>
    </source>
</evidence>
<feature type="transmembrane region" description="Helical" evidence="1">
    <location>
        <begin position="203"/>
        <end position="221"/>
    </location>
</feature>
<keyword evidence="1" id="KW-1133">Transmembrane helix</keyword>
<feature type="transmembrane region" description="Helical" evidence="1">
    <location>
        <begin position="66"/>
        <end position="84"/>
    </location>
</feature>
<accession>A0A6G7VF02</accession>
<organism evidence="2 3">
    <name type="scientific">Caldichromatium japonicum</name>
    <dbReference type="NCBI Taxonomy" id="2699430"/>
    <lineage>
        <taxon>Bacteria</taxon>
        <taxon>Pseudomonadati</taxon>
        <taxon>Pseudomonadota</taxon>
        <taxon>Gammaproteobacteria</taxon>
        <taxon>Chromatiales</taxon>
        <taxon>Chromatiaceae</taxon>
        <taxon>Caldichromatium</taxon>
    </lineage>
</organism>
<gene>
    <name evidence="2" type="ORF">GWK36_12110</name>
</gene>
<proteinExistence type="predicted"/>
<protein>
    <recommendedName>
        <fullName evidence="4">Glycosyltransferase RgtA/B/C/D-like domain-containing protein</fullName>
    </recommendedName>
</protein>
<keyword evidence="3" id="KW-1185">Reference proteome</keyword>
<dbReference type="KEGG" id="cjap:GWK36_12110"/>
<evidence type="ECO:0000313" key="2">
    <source>
        <dbReference type="EMBL" id="QIK38601.1"/>
    </source>
</evidence>
<feature type="transmembrane region" description="Helical" evidence="1">
    <location>
        <begin position="287"/>
        <end position="314"/>
    </location>
</feature>
<evidence type="ECO:0008006" key="4">
    <source>
        <dbReference type="Google" id="ProtNLM"/>
    </source>
</evidence>
<feature type="transmembrane region" description="Helical" evidence="1">
    <location>
        <begin position="450"/>
        <end position="470"/>
    </location>
</feature>
<dbReference type="RefSeq" id="WP_166271441.1">
    <property type="nucleotide sequence ID" value="NZ_CP048029.1"/>
</dbReference>
<keyword evidence="1" id="KW-0812">Transmembrane</keyword>
<name>A0A6G7VF02_9GAMM</name>
<feature type="transmembrane region" description="Helical" evidence="1">
    <location>
        <begin position="320"/>
        <end position="341"/>
    </location>
</feature>
<feature type="transmembrane region" description="Helical" evidence="1">
    <location>
        <begin position="104"/>
        <end position="123"/>
    </location>
</feature>
<feature type="transmembrane region" description="Helical" evidence="1">
    <location>
        <begin position="38"/>
        <end position="59"/>
    </location>
</feature>
<feature type="transmembrane region" description="Helical" evidence="1">
    <location>
        <begin position="178"/>
        <end position="197"/>
    </location>
</feature>
<feature type="transmembrane region" description="Helical" evidence="1">
    <location>
        <begin position="389"/>
        <end position="406"/>
    </location>
</feature>
<reference evidence="3" key="1">
    <citation type="submission" date="2020-01" db="EMBL/GenBank/DDBJ databases">
        <title>Caldichromatium gen. nov., sp. nov., a thermophilic purple sulfur bacterium member of the family Chromatiaceae isolated from Nakabusa hot spring, Japan.</title>
        <authorList>
            <person name="Saini M.K."/>
            <person name="Hanada S."/>
            <person name="Tank M."/>
        </authorList>
    </citation>
    <scope>NUCLEOTIDE SEQUENCE [LARGE SCALE GENOMIC DNA]</scope>
    <source>
        <strain evidence="3">No.7</strain>
    </source>
</reference>
<feature type="transmembrane region" description="Helical" evidence="1">
    <location>
        <begin position="258"/>
        <end position="275"/>
    </location>
</feature>
<keyword evidence="1" id="KW-0472">Membrane</keyword>
<dbReference type="EMBL" id="CP048029">
    <property type="protein sequence ID" value="QIK38601.1"/>
    <property type="molecule type" value="Genomic_DNA"/>
</dbReference>
<dbReference type="AlphaFoldDB" id="A0A6G7VF02"/>
<sequence>MSLSWLAVGLMLLLPWILASLWLRTLWCKCDPGVLPLVIGYGFMLAMFGVSLVLFITGLIGMRPAIWPVMVILVLVALGSWGRLRTWFSLRQRSDDRPSAKPTIWSNILWAVLIVYLIVRFVALGIDLVLQPIIAWDAWTTWIFRTKAWAETGQFVEFISLDAWLADQTGSNNYPLLAADYPLGVSLIALWPVLAYGEWNETAASLPWMACAIAIGFGFYGQARLWGISPIEALFFTYILFSLPLLNIHIALPGYADIWLAAGLSLSAIAFFQWARTGDKRQLMLWLALALACLMFKREAAAWIMLFIPAMIVARLSKPWQIRLVSVVLLFLLVNFLIGVIKIDMPFIGAFSLTPSLIEAPWIGRFELNYYNNWPAVWRHLFVYDNWHLLAYLLLFAVIAVFVRMFRLGVPSYFKAQIVFVLGSLVLLYVLFFLTGAHLWAEKATSINRLILHFVPVYVFYIMTSWHLYWQPSNDVGLNFSGESCKTGE</sequence>
<feature type="transmembrane region" description="Helical" evidence="1">
    <location>
        <begin position="418"/>
        <end position="441"/>
    </location>
</feature>